<evidence type="ECO:0000256" key="1">
    <source>
        <dbReference type="SAM" id="Coils"/>
    </source>
</evidence>
<dbReference type="OrthoDB" id="9135461at2"/>
<organism evidence="2 3">
    <name type="scientific">Caballeronia hypogeia</name>
    <dbReference type="NCBI Taxonomy" id="1777140"/>
    <lineage>
        <taxon>Bacteria</taxon>
        <taxon>Pseudomonadati</taxon>
        <taxon>Pseudomonadota</taxon>
        <taxon>Betaproteobacteria</taxon>
        <taxon>Burkholderiales</taxon>
        <taxon>Burkholderiaceae</taxon>
        <taxon>Caballeronia</taxon>
    </lineage>
</organism>
<proteinExistence type="predicted"/>
<evidence type="ECO:0000313" key="2">
    <source>
        <dbReference type="EMBL" id="SAK52565.1"/>
    </source>
</evidence>
<dbReference type="AlphaFoldDB" id="A0A158A499"/>
<keyword evidence="3" id="KW-1185">Reference proteome</keyword>
<evidence type="ECO:0000313" key="3">
    <source>
        <dbReference type="Proteomes" id="UP000054851"/>
    </source>
</evidence>
<gene>
    <name evidence="2" type="ORF">AWB79_01899</name>
</gene>
<comment type="caution">
    <text evidence="2">The sequence shown here is derived from an EMBL/GenBank/DDBJ whole genome shotgun (WGS) entry which is preliminary data.</text>
</comment>
<dbReference type="Proteomes" id="UP000054851">
    <property type="component" value="Unassembled WGS sequence"/>
</dbReference>
<dbReference type="RefSeq" id="WP_061167143.1">
    <property type="nucleotide sequence ID" value="NZ_FCOA02000004.1"/>
</dbReference>
<dbReference type="EMBL" id="FCOA02000004">
    <property type="protein sequence ID" value="SAK52565.1"/>
    <property type="molecule type" value="Genomic_DNA"/>
</dbReference>
<keyword evidence="1" id="KW-0175">Coiled coil</keyword>
<protein>
    <submittedName>
        <fullName evidence="2">Uncharacterized protein</fullName>
    </submittedName>
</protein>
<reference evidence="2" key="1">
    <citation type="submission" date="2016-01" db="EMBL/GenBank/DDBJ databases">
        <authorList>
            <person name="Peeters C."/>
        </authorList>
    </citation>
    <scope>NUCLEOTIDE SEQUENCE</scope>
    <source>
        <strain evidence="2">LMG 29322</strain>
    </source>
</reference>
<feature type="coiled-coil region" evidence="1">
    <location>
        <begin position="3"/>
        <end position="37"/>
    </location>
</feature>
<name>A0A158A499_9BURK</name>
<sequence>MDLAGEVALLDKADQDIEQAKARVERQKAMVRRIEASGFDIGDAVMLLNTLHDSLATMQRHRGLIREHVEILKQGG</sequence>
<accession>A0A158A499</accession>